<comment type="caution">
    <text evidence="2">The sequence shown here is derived from an EMBL/GenBank/DDBJ whole genome shotgun (WGS) entry which is preliminary data.</text>
</comment>
<keyword evidence="3" id="KW-1185">Reference proteome</keyword>
<feature type="domain" description="EthD" evidence="1">
    <location>
        <begin position="11"/>
        <end position="88"/>
    </location>
</feature>
<dbReference type="InterPro" id="IPR011008">
    <property type="entry name" value="Dimeric_a/b-barrel"/>
</dbReference>
<accession>A0AAQ1G666</accession>
<dbReference type="Proteomes" id="UP000243518">
    <property type="component" value="Unassembled WGS sequence"/>
</dbReference>
<gene>
    <name evidence="2" type="ORF">SAMN05216586_103112</name>
</gene>
<sequence length="217" mass="24947">MKAISLLTRRADLSRDAFRHYYEEIHSPLAIAHFPYRQYTRNHLVDEVGGLDFDCISEFQMQRGFDIRQAMQSRSRALMRDDERKFMRPERIRVAMSEESVMVEGAKTEDALSQLRYALLFSRAGRSQTEFRREVEAWARSLSRDIRGLRRMSLDLLSPVVGSDFPFDALLWLQLDQHPERPPGLTGPAPGLLAAVQVHTHSSSAQQLKQGFVAFLP</sequence>
<dbReference type="NCBIfam" id="TIGR02118">
    <property type="entry name" value="EthD family reductase"/>
    <property type="match status" value="1"/>
</dbReference>
<dbReference type="EMBL" id="FNVE01000003">
    <property type="protein sequence ID" value="SEG06790.1"/>
    <property type="molecule type" value="Genomic_DNA"/>
</dbReference>
<dbReference type="RefSeq" id="WP_088275069.1">
    <property type="nucleotide sequence ID" value="NZ_FNVE01000003.1"/>
</dbReference>
<name>A0AAQ1G666_9GAMM</name>
<organism evidence="2 3">
    <name type="scientific">Halopseudomonas aestusnigri</name>
    <dbReference type="NCBI Taxonomy" id="857252"/>
    <lineage>
        <taxon>Bacteria</taxon>
        <taxon>Pseudomonadati</taxon>
        <taxon>Pseudomonadota</taxon>
        <taxon>Gammaproteobacteria</taxon>
        <taxon>Pseudomonadales</taxon>
        <taxon>Pseudomonadaceae</taxon>
        <taxon>Halopseudomonas</taxon>
    </lineage>
</organism>
<dbReference type="Gene3D" id="3.30.70.100">
    <property type="match status" value="1"/>
</dbReference>
<evidence type="ECO:0000259" key="1">
    <source>
        <dbReference type="Pfam" id="PF07110"/>
    </source>
</evidence>
<evidence type="ECO:0000313" key="3">
    <source>
        <dbReference type="Proteomes" id="UP000243518"/>
    </source>
</evidence>
<dbReference type="AlphaFoldDB" id="A0AAQ1G666"/>
<protein>
    <recommendedName>
        <fullName evidence="1">EthD domain-containing protein</fullName>
    </recommendedName>
</protein>
<dbReference type="SUPFAM" id="SSF54909">
    <property type="entry name" value="Dimeric alpha+beta barrel"/>
    <property type="match status" value="1"/>
</dbReference>
<dbReference type="InterPro" id="IPR009799">
    <property type="entry name" value="EthD_dom"/>
</dbReference>
<proteinExistence type="predicted"/>
<reference evidence="2 3" key="1">
    <citation type="submission" date="2016-10" db="EMBL/GenBank/DDBJ databases">
        <authorList>
            <person name="Varghese N."/>
            <person name="Submissions S."/>
        </authorList>
    </citation>
    <scope>NUCLEOTIDE SEQUENCE [LARGE SCALE GENOMIC DNA]</scope>
    <source>
        <strain evidence="2 3">CECT 8317</strain>
    </source>
</reference>
<dbReference type="Pfam" id="PF07110">
    <property type="entry name" value="EthD"/>
    <property type="match status" value="1"/>
</dbReference>
<evidence type="ECO:0000313" key="2">
    <source>
        <dbReference type="EMBL" id="SEG06790.1"/>
    </source>
</evidence>
<dbReference type="GO" id="GO:0016491">
    <property type="term" value="F:oxidoreductase activity"/>
    <property type="evidence" value="ECO:0007669"/>
    <property type="project" value="InterPro"/>
</dbReference>